<dbReference type="EMBL" id="GBXM01103846">
    <property type="protein sequence ID" value="JAH04731.1"/>
    <property type="molecule type" value="Transcribed_RNA"/>
</dbReference>
<protein>
    <submittedName>
        <fullName evidence="1">Uncharacterized protein</fullName>
    </submittedName>
</protein>
<reference evidence="1" key="2">
    <citation type="journal article" date="2015" name="Fish Shellfish Immunol.">
        <title>Early steps in the European eel (Anguilla anguilla)-Vibrio vulnificus interaction in the gills: Role of the RtxA13 toxin.</title>
        <authorList>
            <person name="Callol A."/>
            <person name="Pajuelo D."/>
            <person name="Ebbesson L."/>
            <person name="Teles M."/>
            <person name="MacKenzie S."/>
            <person name="Amaro C."/>
        </authorList>
    </citation>
    <scope>NUCLEOTIDE SEQUENCE</scope>
</reference>
<proteinExistence type="predicted"/>
<organism evidence="1">
    <name type="scientific">Anguilla anguilla</name>
    <name type="common">European freshwater eel</name>
    <name type="synonym">Muraena anguilla</name>
    <dbReference type="NCBI Taxonomy" id="7936"/>
    <lineage>
        <taxon>Eukaryota</taxon>
        <taxon>Metazoa</taxon>
        <taxon>Chordata</taxon>
        <taxon>Craniata</taxon>
        <taxon>Vertebrata</taxon>
        <taxon>Euteleostomi</taxon>
        <taxon>Actinopterygii</taxon>
        <taxon>Neopterygii</taxon>
        <taxon>Teleostei</taxon>
        <taxon>Anguilliformes</taxon>
        <taxon>Anguillidae</taxon>
        <taxon>Anguilla</taxon>
    </lineage>
</organism>
<accession>A0A0E9PJG0</accession>
<reference evidence="1" key="1">
    <citation type="submission" date="2014-11" db="EMBL/GenBank/DDBJ databases">
        <authorList>
            <person name="Amaro Gonzalez C."/>
        </authorList>
    </citation>
    <scope>NUCLEOTIDE SEQUENCE</scope>
</reference>
<name>A0A0E9PJG0_ANGAN</name>
<dbReference type="AlphaFoldDB" id="A0A0E9PJG0"/>
<sequence length="23" mass="2584">MLDCKIMGGENGNLCMRKTINNK</sequence>
<evidence type="ECO:0000313" key="1">
    <source>
        <dbReference type="EMBL" id="JAH04731.1"/>
    </source>
</evidence>